<keyword evidence="5 6" id="KW-0460">Magnesium</keyword>
<sequence length="295" mass="29960">MSEFSADAAPGEPATNAGKNPGNDFDADPGALLELAVGVARDAAATARRMRAEAIGDVETKSTATDVVTAADKAVERQVVEALRAARPGDGVLGEEYGSSEGEEQRSTGAVRWILDPIDGTVNYLYGLPQYAVSLAAEVGGTVVAGVVVNAATGDEWTATLGGGAWRGGRRLRCSAPAGLGQALVGTGFSYDARRRAHQGQVVAGLITRVRDIRRFGAAALDLCAVAEGMLDGYYEKGLNPWDWAAGGLVATEAGAVVSGLNGAAPGLDLLVTAGPGIFAELHDVLAALDASGGP</sequence>
<name>A0A7W7G6I7_9ACTN</name>
<dbReference type="EC" id="3.1.3.25" evidence="2"/>
<dbReference type="InterPro" id="IPR000760">
    <property type="entry name" value="Inositol_monophosphatase-like"/>
</dbReference>
<dbReference type="InterPro" id="IPR020583">
    <property type="entry name" value="Inositol_monoP_metal-BS"/>
</dbReference>
<evidence type="ECO:0000313" key="9">
    <source>
        <dbReference type="Proteomes" id="UP000542742"/>
    </source>
</evidence>
<comment type="caution">
    <text evidence="8">The sequence shown here is derived from an EMBL/GenBank/DDBJ whole genome shotgun (WGS) entry which is preliminary data.</text>
</comment>
<dbReference type="EMBL" id="JACHMF010000001">
    <property type="protein sequence ID" value="MBB4697465.1"/>
    <property type="molecule type" value="Genomic_DNA"/>
</dbReference>
<feature type="region of interest" description="Disordered" evidence="7">
    <location>
        <begin position="1"/>
        <end position="28"/>
    </location>
</feature>
<dbReference type="PROSITE" id="PS00630">
    <property type="entry name" value="IMP_2"/>
    <property type="match status" value="1"/>
</dbReference>
<dbReference type="Proteomes" id="UP000542742">
    <property type="component" value="Unassembled WGS sequence"/>
</dbReference>
<dbReference type="PRINTS" id="PR00377">
    <property type="entry name" value="IMPHPHTASES"/>
</dbReference>
<dbReference type="InterPro" id="IPR020550">
    <property type="entry name" value="Inositol_monophosphatase_CS"/>
</dbReference>
<comment type="catalytic activity">
    <reaction evidence="1">
        <text>a myo-inositol phosphate + H2O = myo-inositol + phosphate</text>
        <dbReference type="Rhea" id="RHEA:24056"/>
        <dbReference type="ChEBI" id="CHEBI:15377"/>
        <dbReference type="ChEBI" id="CHEBI:17268"/>
        <dbReference type="ChEBI" id="CHEBI:43474"/>
        <dbReference type="ChEBI" id="CHEBI:84139"/>
        <dbReference type="EC" id="3.1.3.25"/>
    </reaction>
</comment>
<dbReference type="Pfam" id="PF00459">
    <property type="entry name" value="Inositol_P"/>
    <property type="match status" value="1"/>
</dbReference>
<dbReference type="SUPFAM" id="SSF56655">
    <property type="entry name" value="Carbohydrate phosphatase"/>
    <property type="match status" value="1"/>
</dbReference>
<dbReference type="Gene3D" id="3.30.540.10">
    <property type="entry name" value="Fructose-1,6-Bisphosphatase, subunit A, domain 1"/>
    <property type="match status" value="1"/>
</dbReference>
<feature type="binding site" evidence="6">
    <location>
        <position position="243"/>
    </location>
    <ligand>
        <name>Mg(2+)</name>
        <dbReference type="ChEBI" id="CHEBI:18420"/>
        <label>1</label>
        <note>catalytic</note>
    </ligand>
</feature>
<keyword evidence="4 8" id="KW-0378">Hydrolase</keyword>
<evidence type="ECO:0000256" key="7">
    <source>
        <dbReference type="SAM" id="MobiDB-lite"/>
    </source>
</evidence>
<accession>A0A7W7G6I7</accession>
<dbReference type="GO" id="GO:0046872">
    <property type="term" value="F:metal ion binding"/>
    <property type="evidence" value="ECO:0007669"/>
    <property type="project" value="UniProtKB-KW"/>
</dbReference>
<organism evidence="8 9">
    <name type="scientific">Paractinoplanes abujensis</name>
    <dbReference type="NCBI Taxonomy" id="882441"/>
    <lineage>
        <taxon>Bacteria</taxon>
        <taxon>Bacillati</taxon>
        <taxon>Actinomycetota</taxon>
        <taxon>Actinomycetes</taxon>
        <taxon>Micromonosporales</taxon>
        <taxon>Micromonosporaceae</taxon>
        <taxon>Paractinoplanes</taxon>
    </lineage>
</organism>
<dbReference type="Gene3D" id="3.40.190.80">
    <property type="match status" value="1"/>
</dbReference>
<keyword evidence="3 6" id="KW-0479">Metal-binding</keyword>
<comment type="cofactor">
    <cofactor evidence="6">
        <name>Mg(2+)</name>
        <dbReference type="ChEBI" id="CHEBI:18420"/>
    </cofactor>
</comment>
<evidence type="ECO:0000256" key="2">
    <source>
        <dbReference type="ARBA" id="ARBA00013106"/>
    </source>
</evidence>
<dbReference type="AlphaFoldDB" id="A0A7W7G6I7"/>
<dbReference type="GO" id="GO:0008934">
    <property type="term" value="F:inositol monophosphate 1-phosphatase activity"/>
    <property type="evidence" value="ECO:0007669"/>
    <property type="project" value="TreeGrafter"/>
</dbReference>
<keyword evidence="9" id="KW-1185">Reference proteome</keyword>
<evidence type="ECO:0000256" key="6">
    <source>
        <dbReference type="PIRSR" id="PIRSR600760-2"/>
    </source>
</evidence>
<feature type="binding site" evidence="6">
    <location>
        <position position="95"/>
    </location>
    <ligand>
        <name>Mg(2+)</name>
        <dbReference type="ChEBI" id="CHEBI:18420"/>
        <label>1</label>
        <note>catalytic</note>
    </ligand>
</feature>
<protein>
    <recommendedName>
        <fullName evidence="2">inositol-phosphate phosphatase</fullName>
        <ecNumber evidence="2">3.1.3.25</ecNumber>
    </recommendedName>
</protein>
<dbReference type="GO" id="GO:0007165">
    <property type="term" value="P:signal transduction"/>
    <property type="evidence" value="ECO:0007669"/>
    <property type="project" value="TreeGrafter"/>
</dbReference>
<feature type="binding site" evidence="6">
    <location>
        <position position="119"/>
    </location>
    <ligand>
        <name>Mg(2+)</name>
        <dbReference type="ChEBI" id="CHEBI:18420"/>
        <label>1</label>
        <note>catalytic</note>
    </ligand>
</feature>
<feature type="binding site" evidence="6">
    <location>
        <position position="116"/>
    </location>
    <ligand>
        <name>Mg(2+)</name>
        <dbReference type="ChEBI" id="CHEBI:18420"/>
        <label>1</label>
        <note>catalytic</note>
    </ligand>
</feature>
<evidence type="ECO:0000256" key="3">
    <source>
        <dbReference type="ARBA" id="ARBA00022723"/>
    </source>
</evidence>
<reference evidence="8 9" key="1">
    <citation type="submission" date="2020-08" db="EMBL/GenBank/DDBJ databases">
        <title>Sequencing the genomes of 1000 actinobacteria strains.</title>
        <authorList>
            <person name="Klenk H.-P."/>
        </authorList>
    </citation>
    <scope>NUCLEOTIDE SEQUENCE [LARGE SCALE GENOMIC DNA]</scope>
    <source>
        <strain evidence="8 9">DSM 45518</strain>
    </source>
</reference>
<dbReference type="PANTHER" id="PTHR20854">
    <property type="entry name" value="INOSITOL MONOPHOSPHATASE"/>
    <property type="match status" value="1"/>
</dbReference>
<evidence type="ECO:0000256" key="4">
    <source>
        <dbReference type="ARBA" id="ARBA00022801"/>
    </source>
</evidence>
<evidence type="ECO:0000256" key="1">
    <source>
        <dbReference type="ARBA" id="ARBA00001033"/>
    </source>
</evidence>
<dbReference type="PROSITE" id="PS00629">
    <property type="entry name" value="IMP_1"/>
    <property type="match status" value="1"/>
</dbReference>
<feature type="binding site" evidence="6">
    <location>
        <position position="118"/>
    </location>
    <ligand>
        <name>Mg(2+)</name>
        <dbReference type="ChEBI" id="CHEBI:18420"/>
        <label>1</label>
        <note>catalytic</note>
    </ligand>
</feature>
<dbReference type="PANTHER" id="PTHR20854:SF4">
    <property type="entry name" value="INOSITOL-1-MONOPHOSPHATASE-RELATED"/>
    <property type="match status" value="1"/>
</dbReference>
<gene>
    <name evidence="8" type="ORF">BKA14_007613</name>
</gene>
<dbReference type="GO" id="GO:0006020">
    <property type="term" value="P:inositol metabolic process"/>
    <property type="evidence" value="ECO:0007669"/>
    <property type="project" value="TreeGrafter"/>
</dbReference>
<evidence type="ECO:0000256" key="5">
    <source>
        <dbReference type="ARBA" id="ARBA00022842"/>
    </source>
</evidence>
<evidence type="ECO:0000313" key="8">
    <source>
        <dbReference type="EMBL" id="MBB4697465.1"/>
    </source>
</evidence>
<dbReference type="GO" id="GO:0046854">
    <property type="term" value="P:phosphatidylinositol phosphate biosynthetic process"/>
    <property type="evidence" value="ECO:0007669"/>
    <property type="project" value="InterPro"/>
</dbReference>
<proteinExistence type="predicted"/>